<accession>A0A5N6A8X7</accession>
<dbReference type="OrthoDB" id="4321761at2"/>
<protein>
    <submittedName>
        <fullName evidence="5">MDMPI N domain containing protein</fullName>
    </submittedName>
</protein>
<evidence type="ECO:0000313" key="5">
    <source>
        <dbReference type="EMBL" id="KAB8164210.1"/>
    </source>
</evidence>
<dbReference type="InterPro" id="IPR041916">
    <property type="entry name" value="Anti_sigma_zinc_sf"/>
</dbReference>
<gene>
    <name evidence="5" type="ORF">FH607_016325</name>
</gene>
<sequence length="458" mass="48071">MSDPRSGGSGARPGAGGPPQGGTGAEGAGARDGVHELEGAPRVPRPRRGEAEVGEHPEDPEDVLRRPDEHERVTALLGAWALAACSAEETRLVEAHLDACAACADESLRLRDAAMLLEPRRSLDLDPELRAEVLDGCLARRPARLPVPSWAAPLDAEAARLDALLLDMADDEWLAEVRLRWFDEDTERGHTTTVAGVLDHLRASDGLLARIMSLPDPLAGLPGLDDPDDPTARTLAAWAATATATDGNGNGNGRDARAGWEPWRAQTRALVWAASRIGGRTGERRVPGPANDAGRLPAVGGAPSLSDLYLDRAFACWVHAGDIARAVEYPYGPPLPPHLRLLVDLAARRLPGSIAGRRRAGLARSPARLTTAGSPGRTLHLEVEGAGGGDWFIPLDSPVAAVSRTAARGAVAHVALDDVEFCRLAAGRITPDEAASGAEGDPDIVHDVLAAAASMSRL</sequence>
<organism evidence="5 6">
    <name type="scientific">Streptomyces mimosae</name>
    <dbReference type="NCBI Taxonomy" id="2586635"/>
    <lineage>
        <taxon>Bacteria</taxon>
        <taxon>Bacillati</taxon>
        <taxon>Actinomycetota</taxon>
        <taxon>Actinomycetes</taxon>
        <taxon>Kitasatosporales</taxon>
        <taxon>Streptomycetaceae</taxon>
        <taxon>Streptomyces</taxon>
    </lineage>
</organism>
<feature type="compositionally biased region" description="Basic and acidic residues" evidence="3">
    <location>
        <begin position="47"/>
        <end position="67"/>
    </location>
</feature>
<evidence type="ECO:0000256" key="1">
    <source>
        <dbReference type="ARBA" id="ARBA00023015"/>
    </source>
</evidence>
<proteinExistence type="predicted"/>
<evidence type="ECO:0000256" key="3">
    <source>
        <dbReference type="SAM" id="MobiDB-lite"/>
    </source>
</evidence>
<keyword evidence="6" id="KW-1185">Reference proteome</keyword>
<evidence type="ECO:0000313" key="6">
    <source>
        <dbReference type="Proteomes" id="UP000314251"/>
    </source>
</evidence>
<dbReference type="Gene3D" id="1.10.10.1320">
    <property type="entry name" value="Anti-sigma factor, zinc-finger domain"/>
    <property type="match status" value="1"/>
</dbReference>
<feature type="compositionally biased region" description="Gly residues" evidence="3">
    <location>
        <begin position="7"/>
        <end position="27"/>
    </location>
</feature>
<comment type="caution">
    <text evidence="5">The sequence shown here is derived from an EMBL/GenBank/DDBJ whole genome shotgun (WGS) entry which is preliminary data.</text>
</comment>
<dbReference type="EMBL" id="VDLY02000010">
    <property type="protein sequence ID" value="KAB8164210.1"/>
    <property type="molecule type" value="Genomic_DNA"/>
</dbReference>
<reference evidence="5" key="1">
    <citation type="submission" date="2019-10" db="EMBL/GenBank/DDBJ databases">
        <title>Nonomuraea sp. nov., isolated from Phyllanthus amarus.</title>
        <authorList>
            <person name="Klykleung N."/>
            <person name="Tanasupawat S."/>
        </authorList>
    </citation>
    <scope>NUCLEOTIDE SEQUENCE [LARGE SCALE GENOMIC DNA]</scope>
    <source>
        <strain evidence="5">3MP-10</strain>
    </source>
</reference>
<dbReference type="AlphaFoldDB" id="A0A5N6A8X7"/>
<keyword evidence="1" id="KW-0805">Transcription regulation</keyword>
<evidence type="ECO:0000256" key="2">
    <source>
        <dbReference type="ARBA" id="ARBA00023163"/>
    </source>
</evidence>
<keyword evidence="2" id="KW-0804">Transcription</keyword>
<dbReference type="InterPro" id="IPR027383">
    <property type="entry name" value="Znf_put"/>
</dbReference>
<evidence type="ECO:0000259" key="4">
    <source>
        <dbReference type="Pfam" id="PF13490"/>
    </source>
</evidence>
<name>A0A5N6A8X7_9ACTN</name>
<feature type="domain" description="Putative zinc-finger" evidence="4">
    <location>
        <begin position="72"/>
        <end position="104"/>
    </location>
</feature>
<feature type="region of interest" description="Disordered" evidence="3">
    <location>
        <begin position="1"/>
        <end position="67"/>
    </location>
</feature>
<dbReference type="Proteomes" id="UP000314251">
    <property type="component" value="Unassembled WGS sequence"/>
</dbReference>
<dbReference type="Pfam" id="PF13490">
    <property type="entry name" value="zf-HC2"/>
    <property type="match status" value="1"/>
</dbReference>